<protein>
    <submittedName>
        <fullName evidence="4">Peptidase A2 domain-containing protein</fullName>
    </submittedName>
</protein>
<feature type="compositionally biased region" description="Basic and acidic residues" evidence="1">
    <location>
        <begin position="223"/>
        <end position="233"/>
    </location>
</feature>
<evidence type="ECO:0000256" key="1">
    <source>
        <dbReference type="SAM" id="MobiDB-lite"/>
    </source>
</evidence>
<reference evidence="2 3" key="2">
    <citation type="submission" date="2018-11" db="EMBL/GenBank/DDBJ databases">
        <authorList>
            <consortium name="Pathogen Informatics"/>
        </authorList>
    </citation>
    <scope>NUCLEOTIDE SEQUENCE [LARGE SCALE GENOMIC DNA]</scope>
    <source>
        <strain evidence="2 3">MHpl1</strain>
    </source>
</reference>
<dbReference type="OrthoDB" id="5826524at2759"/>
<dbReference type="AlphaFoldDB" id="A0A158QLZ0"/>
<dbReference type="CDD" id="cd00303">
    <property type="entry name" value="retropepsin_like"/>
    <property type="match status" value="1"/>
</dbReference>
<dbReference type="EMBL" id="UZAF01016636">
    <property type="protein sequence ID" value="VDO31495.1"/>
    <property type="molecule type" value="Genomic_DNA"/>
</dbReference>
<accession>A0A158QLZ0</accession>
<dbReference type="STRING" id="6290.A0A158QLZ0"/>
<dbReference type="Gene3D" id="3.50.50.60">
    <property type="entry name" value="FAD/NAD(P)-binding domain"/>
    <property type="match status" value="1"/>
</dbReference>
<evidence type="ECO:0000313" key="3">
    <source>
        <dbReference type="Proteomes" id="UP000268014"/>
    </source>
</evidence>
<dbReference type="WBParaSite" id="HPLM_0000731801-mRNA-1">
    <property type="protein sequence ID" value="HPLM_0000731801-mRNA-1"/>
    <property type="gene ID" value="HPLM_0000731801"/>
</dbReference>
<dbReference type="InterPro" id="IPR021109">
    <property type="entry name" value="Peptidase_aspartic_dom_sf"/>
</dbReference>
<dbReference type="Gene3D" id="2.40.70.10">
    <property type="entry name" value="Acid Proteases"/>
    <property type="match status" value="1"/>
</dbReference>
<name>A0A158QLZ0_HAEPC</name>
<keyword evidence="3" id="KW-1185">Reference proteome</keyword>
<evidence type="ECO:0000313" key="4">
    <source>
        <dbReference type="WBParaSite" id="HPLM_0000731801-mRNA-1"/>
    </source>
</evidence>
<gene>
    <name evidence="2" type="ORF">HPLM_LOCUS7310</name>
</gene>
<dbReference type="InterPro" id="IPR036188">
    <property type="entry name" value="FAD/NAD-bd_sf"/>
</dbReference>
<proteinExistence type="predicted"/>
<dbReference type="Proteomes" id="UP000268014">
    <property type="component" value="Unassembled WGS sequence"/>
</dbReference>
<sequence length="427" mass="48192">MSPIWLGTCVTKLPQENLVTVIITLSLNILVQIVGIDVMTKHSVNYDVLLNAAPINILVRETKLCREIIVAYNKILCPGIQLMRIKKHSKKFYFKWRSIYVSISAVEGFHRWRWPHEADDGIPRKIHVTPDGKKYWSLMCECARPIDDPITEEEVSNEQINTAEAAVRSQERVIEMDQDKENVQGSEVAERDGDLRAEICSMLDTDVLQVRDVVGEFQKLQEKQAKDMRRNDEEMSDEDMEATELSRKAPKEYESASAENGKLQVTTQLSERYHEPVVIGAAYAPHLRPHLEQWETVAEQTATVGKKSTAWVSMLNERVRALIDTGSMLSIVPIGLLARAQDNGFDDDSLTVIDRETLEPVYDASNKEMEFLGGVSKAVKMEGGSEYEVAFYISKEKGHEVLLGTNALGSLGVQIHLPKVPLFPIQR</sequence>
<organism evidence="4">
    <name type="scientific">Haemonchus placei</name>
    <name type="common">Barber's pole worm</name>
    <dbReference type="NCBI Taxonomy" id="6290"/>
    <lineage>
        <taxon>Eukaryota</taxon>
        <taxon>Metazoa</taxon>
        <taxon>Ecdysozoa</taxon>
        <taxon>Nematoda</taxon>
        <taxon>Chromadorea</taxon>
        <taxon>Rhabditida</taxon>
        <taxon>Rhabditina</taxon>
        <taxon>Rhabditomorpha</taxon>
        <taxon>Strongyloidea</taxon>
        <taxon>Trichostrongylidae</taxon>
        <taxon>Haemonchus</taxon>
    </lineage>
</organism>
<feature type="region of interest" description="Disordered" evidence="1">
    <location>
        <begin position="223"/>
        <end position="261"/>
    </location>
</feature>
<reference evidence="4" key="1">
    <citation type="submission" date="2016-04" db="UniProtKB">
        <authorList>
            <consortium name="WormBaseParasite"/>
        </authorList>
    </citation>
    <scope>IDENTIFICATION</scope>
</reference>
<feature type="compositionally biased region" description="Basic and acidic residues" evidence="1">
    <location>
        <begin position="244"/>
        <end position="254"/>
    </location>
</feature>
<evidence type="ECO:0000313" key="2">
    <source>
        <dbReference type="EMBL" id="VDO31495.1"/>
    </source>
</evidence>